<reference evidence="2 3" key="1">
    <citation type="submission" date="2020-04" db="EMBL/GenBank/DDBJ databases">
        <title>Perkinsus chesapeaki whole genome sequence.</title>
        <authorList>
            <person name="Bogema D.R."/>
        </authorList>
    </citation>
    <scope>NUCLEOTIDE SEQUENCE [LARGE SCALE GENOMIC DNA]</scope>
    <source>
        <strain evidence="2">ATCC PRA-425</strain>
    </source>
</reference>
<evidence type="ECO:0000313" key="3">
    <source>
        <dbReference type="Proteomes" id="UP000591131"/>
    </source>
</evidence>
<dbReference type="AlphaFoldDB" id="A0A7J6MYG9"/>
<evidence type="ECO:0000313" key="2">
    <source>
        <dbReference type="EMBL" id="KAF4676679.1"/>
    </source>
</evidence>
<gene>
    <name evidence="2" type="ORF">FOL47_005630</name>
</gene>
<name>A0A7J6MYG9_PERCH</name>
<proteinExistence type="predicted"/>
<protein>
    <submittedName>
        <fullName evidence="2">Uncharacterized protein</fullName>
    </submittedName>
</protein>
<organism evidence="2 3">
    <name type="scientific">Perkinsus chesapeaki</name>
    <name type="common">Clam parasite</name>
    <name type="synonym">Perkinsus andrewsi</name>
    <dbReference type="NCBI Taxonomy" id="330153"/>
    <lineage>
        <taxon>Eukaryota</taxon>
        <taxon>Sar</taxon>
        <taxon>Alveolata</taxon>
        <taxon>Perkinsozoa</taxon>
        <taxon>Perkinsea</taxon>
        <taxon>Perkinsida</taxon>
        <taxon>Perkinsidae</taxon>
        <taxon>Perkinsus</taxon>
    </lineage>
</organism>
<feature type="compositionally biased region" description="Polar residues" evidence="1">
    <location>
        <begin position="93"/>
        <end position="103"/>
    </location>
</feature>
<accession>A0A7J6MYG9</accession>
<feature type="region of interest" description="Disordered" evidence="1">
    <location>
        <begin position="1"/>
        <end position="30"/>
    </location>
</feature>
<sequence length="153" mass="16439">MMSSVPAWKKPNGRYLSIGGASTAASSSARPSVDIDPAIVAALQSAPPTQNLAEGHPPVYHGQQSEAPREPAENSPMVPPTVASMASRHDLSPRNNDASETSSRIVETLVGLMEDFKPLEEMSRDELYSFAAAVLLQDPPQRHGNSVRDDQYT</sequence>
<evidence type="ECO:0000256" key="1">
    <source>
        <dbReference type="SAM" id="MobiDB-lite"/>
    </source>
</evidence>
<dbReference type="Proteomes" id="UP000591131">
    <property type="component" value="Unassembled WGS sequence"/>
</dbReference>
<feature type="region of interest" description="Disordered" evidence="1">
    <location>
        <begin position="44"/>
        <end position="103"/>
    </location>
</feature>
<comment type="caution">
    <text evidence="2">The sequence shown here is derived from an EMBL/GenBank/DDBJ whole genome shotgun (WGS) entry which is preliminary data.</text>
</comment>
<dbReference type="EMBL" id="JAAPAO010000031">
    <property type="protein sequence ID" value="KAF4676679.1"/>
    <property type="molecule type" value="Genomic_DNA"/>
</dbReference>
<keyword evidence="3" id="KW-1185">Reference proteome</keyword>